<feature type="compositionally biased region" description="Polar residues" evidence="3">
    <location>
        <begin position="1004"/>
        <end position="1054"/>
    </location>
</feature>
<dbReference type="GO" id="GO:0006357">
    <property type="term" value="P:regulation of transcription by RNA polymerase II"/>
    <property type="evidence" value="ECO:0007669"/>
    <property type="project" value="InterPro"/>
</dbReference>
<gene>
    <name evidence="5" type="ORF">RJT34_25579</name>
</gene>
<feature type="region of interest" description="Disordered" evidence="3">
    <location>
        <begin position="674"/>
        <end position="1427"/>
    </location>
</feature>
<feature type="compositionally biased region" description="Gly residues" evidence="3">
    <location>
        <begin position="1145"/>
        <end position="1164"/>
    </location>
</feature>
<feature type="compositionally biased region" description="Basic and acidic residues" evidence="3">
    <location>
        <begin position="1167"/>
        <end position="1194"/>
    </location>
</feature>
<dbReference type="PANTHER" id="PTHR11125">
    <property type="entry name" value="SUPPRESSOR OF TY 5"/>
    <property type="match status" value="1"/>
</dbReference>
<dbReference type="GO" id="GO:0003729">
    <property type="term" value="F:mRNA binding"/>
    <property type="evidence" value="ECO:0007669"/>
    <property type="project" value="TreeGrafter"/>
</dbReference>
<dbReference type="Pfam" id="PF23042">
    <property type="entry name" value="KOW1_SPT5"/>
    <property type="match status" value="1"/>
</dbReference>
<dbReference type="PROSITE" id="PS01108">
    <property type="entry name" value="RIBOSOMAL_L24"/>
    <property type="match status" value="1"/>
</dbReference>
<feature type="compositionally biased region" description="Polar residues" evidence="3">
    <location>
        <begin position="825"/>
        <end position="839"/>
    </location>
</feature>
<feature type="compositionally biased region" description="Polar residues" evidence="3">
    <location>
        <begin position="1355"/>
        <end position="1385"/>
    </location>
</feature>
<feature type="compositionally biased region" description="Polar residues" evidence="3">
    <location>
        <begin position="804"/>
        <end position="818"/>
    </location>
</feature>
<feature type="compositionally biased region" description="Polar residues" evidence="3">
    <location>
        <begin position="875"/>
        <end position="887"/>
    </location>
</feature>
<dbReference type="Gene3D" id="3.30.70.940">
    <property type="entry name" value="NusG, N-terminal domain"/>
    <property type="match status" value="1"/>
</dbReference>
<feature type="region of interest" description="Disordered" evidence="3">
    <location>
        <begin position="43"/>
        <end position="131"/>
    </location>
</feature>
<dbReference type="SMART" id="SM00739">
    <property type="entry name" value="KOW"/>
    <property type="match status" value="3"/>
</dbReference>
<dbReference type="GO" id="GO:0006368">
    <property type="term" value="P:transcription elongation by RNA polymerase II"/>
    <property type="evidence" value="ECO:0007669"/>
    <property type="project" value="TreeGrafter"/>
</dbReference>
<dbReference type="InterPro" id="IPR005825">
    <property type="entry name" value="Ribosomal_uL24_CS"/>
</dbReference>
<dbReference type="FunFam" id="2.30.30.30:FF:000064">
    <property type="entry name" value="SPT5 homolog, DSIF elongation factor subunit"/>
    <property type="match status" value="1"/>
</dbReference>
<keyword evidence="6" id="KW-1185">Reference proteome</keyword>
<evidence type="ECO:0000256" key="1">
    <source>
        <dbReference type="ARBA" id="ARBA00004123"/>
    </source>
</evidence>
<feature type="domain" description="KOW" evidence="4">
    <location>
        <begin position="516"/>
        <end position="543"/>
    </location>
</feature>
<feature type="compositionally biased region" description="Polar residues" evidence="3">
    <location>
        <begin position="1093"/>
        <end position="1107"/>
    </location>
</feature>
<dbReference type="GO" id="GO:0003735">
    <property type="term" value="F:structural constituent of ribosome"/>
    <property type="evidence" value="ECO:0007669"/>
    <property type="project" value="InterPro"/>
</dbReference>
<dbReference type="Pfam" id="PF03439">
    <property type="entry name" value="Spt5-NGN"/>
    <property type="match status" value="1"/>
</dbReference>
<dbReference type="Gene3D" id="2.30.30.30">
    <property type="match status" value="2"/>
</dbReference>
<dbReference type="GO" id="GO:0032784">
    <property type="term" value="P:regulation of DNA-templated transcription elongation"/>
    <property type="evidence" value="ECO:0007669"/>
    <property type="project" value="InterPro"/>
</dbReference>
<feature type="compositionally biased region" description="Basic and acidic residues" evidence="3">
    <location>
        <begin position="888"/>
        <end position="899"/>
    </location>
</feature>
<dbReference type="InterPro" id="IPR039385">
    <property type="entry name" value="NGN_Euk"/>
</dbReference>
<dbReference type="GO" id="GO:0032044">
    <property type="term" value="C:DSIF complex"/>
    <property type="evidence" value="ECO:0007669"/>
    <property type="project" value="TreeGrafter"/>
</dbReference>
<evidence type="ECO:0000313" key="5">
    <source>
        <dbReference type="EMBL" id="KAK7280515.1"/>
    </source>
</evidence>
<comment type="caution">
    <text evidence="5">The sequence shown here is derived from an EMBL/GenBank/DDBJ whole genome shotgun (WGS) entry which is preliminary data.</text>
</comment>
<dbReference type="InterPro" id="IPR041978">
    <property type="entry name" value="KOW_Spt5_5"/>
</dbReference>
<feature type="compositionally biased region" description="Polar residues" evidence="3">
    <location>
        <begin position="1234"/>
        <end position="1243"/>
    </location>
</feature>
<dbReference type="Pfam" id="PF23037">
    <property type="entry name" value="KOWx_SPT5"/>
    <property type="match status" value="1"/>
</dbReference>
<dbReference type="InterPro" id="IPR041973">
    <property type="entry name" value="KOW_Spt5_1"/>
</dbReference>
<dbReference type="GO" id="GO:0005840">
    <property type="term" value="C:ribosome"/>
    <property type="evidence" value="ECO:0007669"/>
    <property type="project" value="InterPro"/>
</dbReference>
<organism evidence="5 6">
    <name type="scientific">Clitoria ternatea</name>
    <name type="common">Butterfly pea</name>
    <dbReference type="NCBI Taxonomy" id="43366"/>
    <lineage>
        <taxon>Eukaryota</taxon>
        <taxon>Viridiplantae</taxon>
        <taxon>Streptophyta</taxon>
        <taxon>Embryophyta</taxon>
        <taxon>Tracheophyta</taxon>
        <taxon>Spermatophyta</taxon>
        <taxon>Magnoliopsida</taxon>
        <taxon>eudicotyledons</taxon>
        <taxon>Gunneridae</taxon>
        <taxon>Pentapetalae</taxon>
        <taxon>rosids</taxon>
        <taxon>fabids</taxon>
        <taxon>Fabales</taxon>
        <taxon>Fabaceae</taxon>
        <taxon>Papilionoideae</taxon>
        <taxon>50 kb inversion clade</taxon>
        <taxon>NPAAA clade</taxon>
        <taxon>indigoferoid/millettioid clade</taxon>
        <taxon>Phaseoleae</taxon>
        <taxon>Clitoria</taxon>
    </lineage>
</organism>
<feature type="region of interest" description="Disordered" evidence="3">
    <location>
        <begin position="581"/>
        <end position="621"/>
    </location>
</feature>
<sequence length="1427" mass="154163">MRARVSNIKRRARGRVHTHFAHSLFFTCNWRCSLRTFSLEMTSKGKGKGKEVAGKSQAGKRKSTFDDDKTRGGHKRKNRGVLQFVEDAADVDDSDESDDSRDSNFSDDFSDDDFDVVPRMPNESGKGQSSIPFVPKEELVDEEEFDRIMEERYGDPSRFLSFTEDLFDDKTIDPSLHIDANEMIPTVWKVKCTVGRERLSACCLMQKFVDLKSLGTTTLKIISAFAVDHMKGFVYIEAEKQHDINQACHGIPGIYATRIQAVPRNEVSHLFSVRTRRPEISEGMWARIKNGNYKGDLAQVVAVNDTRKKVTVKLIPRIDLQALAAKFGGGYSRQKLAIPAPRLISTSELEEFRPLIQFRRDRDTGKVFEVLDGLMLKDGYVYKKVSPESLSLWGVVPTEEELLKFGPSENNESNELEWLSQLYGDRKKKQVLRADKGGGKGEGSSGSGVVNGFELYDLVCFGKKDFGVIVGMDKDDMYKILKEGPDGPVAITIERHEIKSGLFDLKLTAQDQHRKTIFVNDSVRVLDGPAKGKQGVIKHIYRGIVFLYDGNEEENGGYLTCKSNMCEKVKLADVECSGKESEPGPLVFDDQPSSPRSPLSPKKPWQARDNNRQFNHGDNDNSFTIGQTLRIRIGPLKGYLCRVIALRRSDVTVKLDSQQKVLTVKCEHLSEVQGKSTVISTSGDPDSSKPFDLLGTEGGSGGWMDGAGTSTGGGGWNTGGTTSERSAWSNPSAPSFLKPDSTSNPLSSTGAGNTAWETKSTSNQNSSWGAAVDKSVASDPDQSGGWGKGGSSWGQAEHKVGSTGDENLNSNSNWNTTKASEEESSGWNSVKKSNETSSAWGGWKSGTSGVKEDEKTNPKDGGGLAGWEAKDNWDAPSSNVNSGWNQKSTEDDKEGKGKDQGGWNVGKGAQESSNWGNMKSDSTAVAEGSYDGSKHSNWKSSSVNDTRYTDTGNQDSDWTKKSNLNPGSSGNQASEQNNVNWNSGSGNSTWGNNSNKPSLGAWNENKNSNWSSGCTVSGNQDSTGGKESGWNSGNSGKQASEQNNSNWNSGSVDVSQNSNWGNTSNWNSNKSSPSAGNEKKNSNWNSGHADPGNQDSNRGNKSGWNSESVERNHNNSWRGNWNSGNGSNGDKLNGGNEGSNENSDEGGGGNWRGGRGRGGFSGRGFRGRGERGGFGGRGERGGFRGGREGGRWTSDRGFGGRGRGRGDQSGSWNNRRDSSEDGSSDWKGAGSEGWKNSSGSGAWNQDAGDKKDGQSWSQGNTDKGRPGWNQGGGSNKQWQSGNQDTGDKKDGPSWSQGNADKEHSGWSQGGGSSKKWQSGSSASHGTSDGWNSNESKQTVEAISGAGWNSRGDHGSSWQKSNTIKENNIQESGWNKGSNSNTTSGGWDNKETGWKGCAGSGGEKGQSANDGTAGSWGKSSVGSDKGGW</sequence>
<feature type="compositionally biased region" description="Polar residues" evidence="3">
    <location>
        <begin position="1275"/>
        <end position="1284"/>
    </location>
</feature>
<dbReference type="GO" id="GO:0006412">
    <property type="term" value="P:translation"/>
    <property type="evidence" value="ECO:0007669"/>
    <property type="project" value="InterPro"/>
</dbReference>
<dbReference type="CDD" id="cd06084">
    <property type="entry name" value="KOW_Spt5_4"/>
    <property type="match status" value="1"/>
</dbReference>
<evidence type="ECO:0000256" key="2">
    <source>
        <dbReference type="ARBA" id="ARBA00023242"/>
    </source>
</evidence>
<feature type="compositionally biased region" description="Low complexity" evidence="3">
    <location>
        <begin position="592"/>
        <end position="604"/>
    </location>
</feature>
<keyword evidence="2" id="KW-0539">Nucleus</keyword>
<feature type="domain" description="KOW" evidence="4">
    <location>
        <begin position="279"/>
        <end position="306"/>
    </location>
</feature>
<feature type="compositionally biased region" description="Polar residues" evidence="3">
    <location>
        <begin position="723"/>
        <end position="733"/>
    </location>
</feature>
<dbReference type="InterPro" id="IPR057936">
    <property type="entry name" value="KOWx_Spt5"/>
</dbReference>
<dbReference type="EMBL" id="JAYKXN010000006">
    <property type="protein sequence ID" value="KAK7280515.1"/>
    <property type="molecule type" value="Genomic_DNA"/>
</dbReference>
<proteinExistence type="predicted"/>
<dbReference type="PANTHER" id="PTHR11125:SF8">
    <property type="entry name" value="PROTEIN RNA-DIRECTED DNA METHYLATION 3"/>
    <property type="match status" value="1"/>
</dbReference>
<evidence type="ECO:0000256" key="3">
    <source>
        <dbReference type="SAM" id="MobiDB-lite"/>
    </source>
</evidence>
<feature type="compositionally biased region" description="Acidic residues" evidence="3">
    <location>
        <begin position="87"/>
        <end position="99"/>
    </location>
</feature>
<feature type="compositionally biased region" description="Basic and acidic residues" evidence="3">
    <location>
        <begin position="609"/>
        <end position="619"/>
    </location>
</feature>
<dbReference type="CDD" id="cd06081">
    <property type="entry name" value="KOW_Spt5_1"/>
    <property type="match status" value="1"/>
</dbReference>
<dbReference type="InterPro" id="IPR039659">
    <property type="entry name" value="SPT5"/>
</dbReference>
<feature type="domain" description="KOW" evidence="4">
    <location>
        <begin position="622"/>
        <end position="649"/>
    </location>
</feature>
<dbReference type="InterPro" id="IPR005100">
    <property type="entry name" value="NGN-domain"/>
</dbReference>
<dbReference type="Pfam" id="PF23291">
    <property type="entry name" value="KOW4_SPT5"/>
    <property type="match status" value="1"/>
</dbReference>
<evidence type="ECO:0000259" key="4">
    <source>
        <dbReference type="SMART" id="SM00739"/>
    </source>
</evidence>
<feature type="compositionally biased region" description="Polar residues" evidence="3">
    <location>
        <begin position="1322"/>
        <end position="1340"/>
    </location>
</feature>
<dbReference type="CDD" id="cd09888">
    <property type="entry name" value="NGN_Euk"/>
    <property type="match status" value="1"/>
</dbReference>
<comment type="subcellular location">
    <subcellularLocation>
        <location evidence="1">Nucleus</location>
    </subcellularLocation>
</comment>
<dbReference type="InterPro" id="IPR014722">
    <property type="entry name" value="Rib_uL2_dom2"/>
</dbReference>
<evidence type="ECO:0000313" key="6">
    <source>
        <dbReference type="Proteomes" id="UP001359559"/>
    </source>
</evidence>
<feature type="compositionally biased region" description="Polar residues" evidence="3">
    <location>
        <begin position="910"/>
        <end position="923"/>
    </location>
</feature>
<dbReference type="InterPro" id="IPR041977">
    <property type="entry name" value="KOW_Spt5_4"/>
</dbReference>
<accession>A0AAN9FWF3</accession>
<feature type="compositionally biased region" description="Polar residues" evidence="3">
    <location>
        <begin position="674"/>
        <end position="685"/>
    </location>
</feature>
<feature type="compositionally biased region" description="Polar residues" evidence="3">
    <location>
        <begin position="938"/>
        <end position="976"/>
    </location>
</feature>
<dbReference type="Proteomes" id="UP001359559">
    <property type="component" value="Unassembled WGS sequence"/>
</dbReference>
<feature type="compositionally biased region" description="Polar residues" evidence="3">
    <location>
        <begin position="740"/>
        <end position="768"/>
    </location>
</feature>
<dbReference type="InterPro" id="IPR036735">
    <property type="entry name" value="NGN_dom_sf"/>
</dbReference>
<feature type="compositionally biased region" description="Low complexity" evidence="3">
    <location>
        <begin position="977"/>
        <end position="995"/>
    </location>
</feature>
<name>A0AAN9FWF3_CLITE</name>
<dbReference type="Pfam" id="PF23290">
    <property type="entry name" value="KOW5_SPT5"/>
    <property type="match status" value="1"/>
</dbReference>
<dbReference type="InterPro" id="IPR005824">
    <property type="entry name" value="KOW"/>
</dbReference>
<feature type="compositionally biased region" description="Low complexity" evidence="3">
    <location>
        <begin position="1114"/>
        <end position="1129"/>
    </location>
</feature>
<feature type="compositionally biased region" description="Low complexity" evidence="3">
    <location>
        <begin position="1055"/>
        <end position="1074"/>
    </location>
</feature>
<feature type="compositionally biased region" description="Gly residues" evidence="3">
    <location>
        <begin position="696"/>
        <end position="718"/>
    </location>
</feature>
<feature type="compositionally biased region" description="Polar residues" evidence="3">
    <location>
        <begin position="1405"/>
        <end position="1421"/>
    </location>
</feature>
<protein>
    <recommendedName>
        <fullName evidence="4">KOW domain-containing protein</fullName>
    </recommendedName>
</protein>
<reference evidence="5 6" key="1">
    <citation type="submission" date="2024-01" db="EMBL/GenBank/DDBJ databases">
        <title>The genomes of 5 underutilized Papilionoideae crops provide insights into root nodulation and disease resistance.</title>
        <authorList>
            <person name="Yuan L."/>
        </authorList>
    </citation>
    <scope>NUCLEOTIDE SEQUENCE [LARGE SCALE GENOMIC DNA]</scope>
    <source>
        <strain evidence="5">LY-2023</strain>
        <tissue evidence="5">Leaf</tissue>
    </source>
</reference>